<evidence type="ECO:0000256" key="2">
    <source>
        <dbReference type="SAM" id="Phobius"/>
    </source>
</evidence>
<feature type="transmembrane region" description="Helical" evidence="2">
    <location>
        <begin position="118"/>
        <end position="135"/>
    </location>
</feature>
<gene>
    <name evidence="3" type="ORF">CDL12_30267</name>
</gene>
<dbReference type="PANTHER" id="PTHR33878:SF1">
    <property type="entry name" value="OS08G0559000 PROTEIN"/>
    <property type="match status" value="1"/>
</dbReference>
<name>A0A2G9FWK0_9LAMI</name>
<evidence type="ECO:0000256" key="1">
    <source>
        <dbReference type="SAM" id="MobiDB-lite"/>
    </source>
</evidence>
<evidence type="ECO:0000313" key="3">
    <source>
        <dbReference type="EMBL" id="PIM97264.1"/>
    </source>
</evidence>
<organism evidence="3 4">
    <name type="scientific">Handroanthus impetiginosus</name>
    <dbReference type="NCBI Taxonomy" id="429701"/>
    <lineage>
        <taxon>Eukaryota</taxon>
        <taxon>Viridiplantae</taxon>
        <taxon>Streptophyta</taxon>
        <taxon>Embryophyta</taxon>
        <taxon>Tracheophyta</taxon>
        <taxon>Spermatophyta</taxon>
        <taxon>Magnoliopsida</taxon>
        <taxon>eudicotyledons</taxon>
        <taxon>Gunneridae</taxon>
        <taxon>Pentapetalae</taxon>
        <taxon>asterids</taxon>
        <taxon>lamiids</taxon>
        <taxon>Lamiales</taxon>
        <taxon>Bignoniaceae</taxon>
        <taxon>Crescentiina</taxon>
        <taxon>Tabebuia alliance</taxon>
        <taxon>Handroanthus</taxon>
    </lineage>
</organism>
<keyword evidence="2" id="KW-0812">Transmembrane</keyword>
<keyword evidence="2" id="KW-0472">Membrane</keyword>
<proteinExistence type="predicted"/>
<protein>
    <submittedName>
        <fullName evidence="3">Uncharacterized protein</fullName>
    </submittedName>
</protein>
<evidence type="ECO:0000313" key="4">
    <source>
        <dbReference type="Proteomes" id="UP000231279"/>
    </source>
</evidence>
<dbReference type="EMBL" id="NKXS01010340">
    <property type="protein sequence ID" value="PIM97264.1"/>
    <property type="molecule type" value="Genomic_DNA"/>
</dbReference>
<accession>A0A2G9FWK0</accession>
<keyword evidence="4" id="KW-1185">Reference proteome</keyword>
<comment type="caution">
    <text evidence="3">The sequence shown here is derived from an EMBL/GenBank/DDBJ whole genome shotgun (WGS) entry which is preliminary data.</text>
</comment>
<dbReference type="OrthoDB" id="1932250at2759"/>
<feature type="region of interest" description="Disordered" evidence="1">
    <location>
        <begin position="72"/>
        <end position="112"/>
    </location>
</feature>
<dbReference type="STRING" id="429701.A0A2G9FWK0"/>
<dbReference type="PANTHER" id="PTHR33878">
    <property type="entry name" value="OS08G0559000 PROTEIN"/>
    <property type="match status" value="1"/>
</dbReference>
<reference evidence="4" key="1">
    <citation type="journal article" date="2018" name="Gigascience">
        <title>Genome assembly of the Pink Ipe (Handroanthus impetiginosus, Bignoniaceae), a highly valued, ecologically keystone Neotropical timber forest tree.</title>
        <authorList>
            <person name="Silva-Junior O.B."/>
            <person name="Grattapaglia D."/>
            <person name="Novaes E."/>
            <person name="Collevatti R.G."/>
        </authorList>
    </citation>
    <scope>NUCLEOTIDE SEQUENCE [LARGE SCALE GENOMIC DNA]</scope>
    <source>
        <strain evidence="4">cv. UFG-1</strain>
    </source>
</reference>
<dbReference type="InterPro" id="IPR045284">
    <property type="entry name" value="At2g27730-like"/>
</dbReference>
<dbReference type="Proteomes" id="UP000231279">
    <property type="component" value="Unassembled WGS sequence"/>
</dbReference>
<dbReference type="AlphaFoldDB" id="A0A2G9FWK0"/>
<sequence>MATRIAARYVSRRLSSNGKVLSEEEKAAENVYIKLPGTLDHKCVLRFNKLIHILTAEPLEKFLQKMEQEKLDKLARKGPKPDETPATSSGGAGSVADAKPSAHASSTPKVSTDNHRNYAVVAGIVTIAGAVGWYLRSRKTKTEEVQD</sequence>
<feature type="compositionally biased region" description="Basic and acidic residues" evidence="1">
    <location>
        <begin position="72"/>
        <end position="83"/>
    </location>
</feature>
<keyword evidence="2" id="KW-1133">Transmembrane helix</keyword>